<feature type="signal peptide" evidence="14">
    <location>
        <begin position="1"/>
        <end position="25"/>
    </location>
</feature>
<dbReference type="Pfam" id="PF07943">
    <property type="entry name" value="PBP5_C"/>
    <property type="match status" value="1"/>
</dbReference>
<comment type="catalytic activity">
    <reaction evidence="12">
        <text>Preferential cleavage: (Ac)2-L-Lys-D-Ala-|-D-Ala. Also transpeptidation of peptidyl-alanyl moieties that are N-acyl substituents of D-alanine.</text>
        <dbReference type="EC" id="3.4.16.4"/>
    </reaction>
</comment>
<dbReference type="InterPro" id="IPR001967">
    <property type="entry name" value="Peptidase_S11_N"/>
</dbReference>
<comment type="pathway">
    <text evidence="2">Cell wall biogenesis; peptidoglycan biosynthesis.</text>
</comment>
<keyword evidence="11" id="KW-0961">Cell wall biogenesis/degradation</keyword>
<dbReference type="EMBL" id="JAJEQT010000001">
    <property type="protein sequence ID" value="MCC2217706.1"/>
    <property type="molecule type" value="Genomic_DNA"/>
</dbReference>
<dbReference type="Gene3D" id="2.60.410.10">
    <property type="entry name" value="D-Ala-D-Ala carboxypeptidase, C-terminal domain"/>
    <property type="match status" value="1"/>
</dbReference>
<evidence type="ECO:0000256" key="3">
    <source>
        <dbReference type="ARBA" id="ARBA00007164"/>
    </source>
</evidence>
<dbReference type="PANTHER" id="PTHR21581:SF6">
    <property type="entry name" value="TRAFFICKING PROTEIN PARTICLE COMPLEX SUBUNIT 12"/>
    <property type="match status" value="1"/>
</dbReference>
<dbReference type="RefSeq" id="WP_021985589.1">
    <property type="nucleotide sequence ID" value="NZ_JAJEQT010000001.1"/>
</dbReference>
<dbReference type="InterPro" id="IPR012907">
    <property type="entry name" value="Peptidase_S11_C"/>
</dbReference>
<comment type="caution">
    <text evidence="16">The sequence shown here is derived from an EMBL/GenBank/DDBJ whole genome shotgun (WGS) entry which is preliminary data.</text>
</comment>
<comment type="similarity">
    <text evidence="3 13">Belongs to the peptidase S11 family.</text>
</comment>
<dbReference type="PRINTS" id="PR00725">
    <property type="entry name" value="DADACBPTASE1"/>
</dbReference>
<evidence type="ECO:0000256" key="10">
    <source>
        <dbReference type="ARBA" id="ARBA00022984"/>
    </source>
</evidence>
<keyword evidence="10" id="KW-0573">Peptidoglycan synthesis</keyword>
<dbReference type="InterPro" id="IPR015956">
    <property type="entry name" value="Peniciliin-bd_prot_C_sf"/>
</dbReference>
<evidence type="ECO:0000256" key="2">
    <source>
        <dbReference type="ARBA" id="ARBA00004752"/>
    </source>
</evidence>
<feature type="domain" description="Peptidase S11 D-Ala-D-Ala carboxypeptidase A C-terminal" evidence="15">
    <location>
        <begin position="285"/>
        <end position="372"/>
    </location>
</feature>
<evidence type="ECO:0000256" key="14">
    <source>
        <dbReference type="SAM" id="SignalP"/>
    </source>
</evidence>
<dbReference type="GO" id="GO:0004180">
    <property type="term" value="F:carboxypeptidase activity"/>
    <property type="evidence" value="ECO:0007669"/>
    <property type="project" value="UniProtKB-KW"/>
</dbReference>
<protein>
    <recommendedName>
        <fullName evidence="4">serine-type D-Ala-D-Ala carboxypeptidase</fullName>
        <ecNumber evidence="4">3.4.16.4</ecNumber>
    </recommendedName>
</protein>
<evidence type="ECO:0000259" key="15">
    <source>
        <dbReference type="SMART" id="SM00936"/>
    </source>
</evidence>
<dbReference type="PANTHER" id="PTHR21581">
    <property type="entry name" value="D-ALANYL-D-ALANINE CARBOXYPEPTIDASE"/>
    <property type="match status" value="1"/>
</dbReference>
<keyword evidence="6" id="KW-0645">Protease</keyword>
<keyword evidence="8" id="KW-0378">Hydrolase</keyword>
<comment type="function">
    <text evidence="1">Removes C-terminal D-alanyl residues from sugar-peptide cell wall precursors.</text>
</comment>
<accession>A0ABS8FKK2</accession>
<dbReference type="InterPro" id="IPR012338">
    <property type="entry name" value="Beta-lactam/transpept-like"/>
</dbReference>
<evidence type="ECO:0000256" key="9">
    <source>
        <dbReference type="ARBA" id="ARBA00022960"/>
    </source>
</evidence>
<keyword evidence="7 14" id="KW-0732">Signal</keyword>
<keyword evidence="9" id="KW-0133">Cell shape</keyword>
<dbReference type="SMART" id="SM00936">
    <property type="entry name" value="PBP5_C"/>
    <property type="match status" value="1"/>
</dbReference>
<dbReference type="SUPFAM" id="SSF56601">
    <property type="entry name" value="beta-lactamase/transpeptidase-like"/>
    <property type="match status" value="1"/>
</dbReference>
<organism evidence="16 17">
    <name type="scientific">Coprococcus hominis</name>
    <name type="common">ex Arizal et al. 2022</name>
    <dbReference type="NCBI Taxonomy" id="2881262"/>
    <lineage>
        <taxon>Bacteria</taxon>
        <taxon>Bacillati</taxon>
        <taxon>Bacillota</taxon>
        <taxon>Clostridia</taxon>
        <taxon>Lachnospirales</taxon>
        <taxon>Lachnospiraceae</taxon>
        <taxon>Coprococcus</taxon>
    </lineage>
</organism>
<evidence type="ECO:0000256" key="5">
    <source>
        <dbReference type="ARBA" id="ARBA00022645"/>
    </source>
</evidence>
<evidence type="ECO:0000256" key="7">
    <source>
        <dbReference type="ARBA" id="ARBA00022729"/>
    </source>
</evidence>
<gene>
    <name evidence="16" type="ORF">LKD28_01480</name>
</gene>
<dbReference type="InterPro" id="IPR018044">
    <property type="entry name" value="Peptidase_S11"/>
</dbReference>
<dbReference type="EC" id="3.4.16.4" evidence="4"/>
<feature type="chain" id="PRO_5046661645" description="serine-type D-Ala-D-Ala carboxypeptidase" evidence="14">
    <location>
        <begin position="26"/>
        <end position="390"/>
    </location>
</feature>
<evidence type="ECO:0000313" key="17">
    <source>
        <dbReference type="Proteomes" id="UP001198495"/>
    </source>
</evidence>
<dbReference type="Pfam" id="PF00768">
    <property type="entry name" value="Peptidase_S11"/>
    <property type="match status" value="1"/>
</dbReference>
<evidence type="ECO:0000256" key="12">
    <source>
        <dbReference type="ARBA" id="ARBA00034000"/>
    </source>
</evidence>
<name>A0ABS8FKK2_9FIRM</name>
<evidence type="ECO:0000256" key="13">
    <source>
        <dbReference type="RuleBase" id="RU004016"/>
    </source>
</evidence>
<evidence type="ECO:0000313" key="16">
    <source>
        <dbReference type="EMBL" id="MCC2217706.1"/>
    </source>
</evidence>
<evidence type="ECO:0000256" key="8">
    <source>
        <dbReference type="ARBA" id="ARBA00022801"/>
    </source>
</evidence>
<keyword evidence="17" id="KW-1185">Reference proteome</keyword>
<dbReference type="Gene3D" id="3.40.710.10">
    <property type="entry name" value="DD-peptidase/beta-lactamase superfamily"/>
    <property type="match status" value="1"/>
</dbReference>
<dbReference type="SUPFAM" id="SSF69189">
    <property type="entry name" value="Penicillin-binding protein associated domain"/>
    <property type="match status" value="1"/>
</dbReference>
<evidence type="ECO:0000256" key="11">
    <source>
        <dbReference type="ARBA" id="ARBA00023316"/>
    </source>
</evidence>
<sequence>MKKKIICAILTLIMMLCIVCPAAYAETEDALAIQSKSVLLMELESGTVLYEKNADEMLRPASVTKVMTLLLIFEALERGDIALDDTVVVTEHAASMGGSQCFFEAGEEQTVQDMIKCIEVASGNDAAVAMAEHLAGSEAAFVQKMNERAKELGMEHTHFDNACGLEVETHLTSARDIAIMSRQLLLYHPDILTYSTIWMDSITHKTRRGESQFDLANTNKFLNLYTGANGLKTGYTSQAKYCMSATATRDGVTLIAVVMGAETKEIRNSEAMKLLDYGFAQCRPYVDTEVVPEDLQIPVQNGTCKSVTVKPVEQHTITLVATNPDQIEKQVIAYENLKAPIQEGDAVGVVQYSCNGTCISEVILYAERSVPKLDLKYSLSEIAGRIFMAK</sequence>
<reference evidence="16 17" key="1">
    <citation type="submission" date="2021-10" db="EMBL/GenBank/DDBJ databases">
        <title>Anaerobic single-cell dispensing facilitates the cultivation of human gut bacteria.</title>
        <authorList>
            <person name="Afrizal A."/>
        </authorList>
    </citation>
    <scope>NUCLEOTIDE SEQUENCE [LARGE SCALE GENOMIC DNA]</scope>
    <source>
        <strain evidence="16 17">CLA-AA-H212</strain>
    </source>
</reference>
<keyword evidence="5 16" id="KW-0121">Carboxypeptidase</keyword>
<evidence type="ECO:0000256" key="6">
    <source>
        <dbReference type="ARBA" id="ARBA00022670"/>
    </source>
</evidence>
<dbReference type="InterPro" id="IPR037167">
    <property type="entry name" value="Peptidase_S11_C_sf"/>
</dbReference>
<proteinExistence type="inferred from homology"/>
<dbReference type="Proteomes" id="UP001198495">
    <property type="component" value="Unassembled WGS sequence"/>
</dbReference>
<evidence type="ECO:0000256" key="4">
    <source>
        <dbReference type="ARBA" id="ARBA00012448"/>
    </source>
</evidence>
<evidence type="ECO:0000256" key="1">
    <source>
        <dbReference type="ARBA" id="ARBA00003217"/>
    </source>
</evidence>